<dbReference type="KEGG" id="slaa:EUU25_12115"/>
<name>A0A6I6L5N6_9SPHN</name>
<reference evidence="2" key="1">
    <citation type="submission" date="2019-01" db="EMBL/GenBank/DDBJ databases">
        <title>Sphingorhabdus lacus sp.nov., isolated from an oligotrophic freshwater lake.</title>
        <authorList>
            <person name="Park M."/>
        </authorList>
    </citation>
    <scope>NUCLEOTIDE SEQUENCE [LARGE SCALE GENOMIC DNA]</scope>
    <source>
        <strain evidence="2">IMCC1753</strain>
    </source>
</reference>
<dbReference type="EMBL" id="CP035733">
    <property type="protein sequence ID" value="QGY81295.1"/>
    <property type="molecule type" value="Genomic_DNA"/>
</dbReference>
<evidence type="ECO:0000313" key="1">
    <source>
        <dbReference type="EMBL" id="QGY81295.1"/>
    </source>
</evidence>
<evidence type="ECO:0000313" key="2">
    <source>
        <dbReference type="Proteomes" id="UP000428803"/>
    </source>
</evidence>
<keyword evidence="2" id="KW-1185">Reference proteome</keyword>
<dbReference type="Proteomes" id="UP000428803">
    <property type="component" value="Chromosome"/>
</dbReference>
<protein>
    <submittedName>
        <fullName evidence="1">Uncharacterized protein</fullName>
    </submittedName>
</protein>
<organism evidence="1 2">
    <name type="scientific">Sphingorhabdus lacus</name>
    <dbReference type="NCBI Taxonomy" id="392610"/>
    <lineage>
        <taxon>Bacteria</taxon>
        <taxon>Pseudomonadati</taxon>
        <taxon>Pseudomonadota</taxon>
        <taxon>Alphaproteobacteria</taxon>
        <taxon>Sphingomonadales</taxon>
        <taxon>Sphingomonadaceae</taxon>
        <taxon>Sphingorhabdus</taxon>
    </lineage>
</organism>
<proteinExistence type="predicted"/>
<accession>A0A6I6L5N6</accession>
<gene>
    <name evidence="1" type="ORF">EUU25_12115</name>
</gene>
<dbReference type="AlphaFoldDB" id="A0A6I6L5N6"/>
<dbReference type="RefSeq" id="WP_158901332.1">
    <property type="nucleotide sequence ID" value="NZ_CP035733.1"/>
</dbReference>
<sequence length="131" mass="14606">MNDATKLPMPVKVAAAFPALVCVFWIGFKLAFPDVVSARSSSLEGHHAEVLVSGVPLTAGTRILVWNKKYPRWQALACKIMETRHDQPINLQWEGSTLVVHHAYKPAELIEFKSSCGSIPVTFRQSLNRYS</sequence>